<protein>
    <submittedName>
        <fullName evidence="2">Uncharacterized protein</fullName>
    </submittedName>
</protein>
<evidence type="ECO:0000256" key="1">
    <source>
        <dbReference type="SAM" id="SignalP"/>
    </source>
</evidence>
<name>A0A081PAE8_9BACL</name>
<organism evidence="2 3">
    <name type="scientific">Paenibacillus tyrfis</name>
    <dbReference type="NCBI Taxonomy" id="1501230"/>
    <lineage>
        <taxon>Bacteria</taxon>
        <taxon>Bacillati</taxon>
        <taxon>Bacillota</taxon>
        <taxon>Bacilli</taxon>
        <taxon>Bacillales</taxon>
        <taxon>Paenibacillaceae</taxon>
        <taxon>Paenibacillus</taxon>
    </lineage>
</organism>
<gene>
    <name evidence="2" type="ORF">ET33_13355</name>
</gene>
<accession>A0A081PAE8</accession>
<sequence length="122" mass="13475">MNKGKFVASSVLLLSTLIGAQAASAQADLHISTTPSSSTETVSHAGLLPLPGYKQVTKNLVLDESFYLPTTNYAFSGLPVLKFEPDYKNKRTKVTAIDRTWQAVELIDHENKVQYSINISWF</sequence>
<evidence type="ECO:0000313" key="3">
    <source>
        <dbReference type="Proteomes" id="UP000028123"/>
    </source>
</evidence>
<dbReference type="Proteomes" id="UP000028123">
    <property type="component" value="Unassembled WGS sequence"/>
</dbReference>
<evidence type="ECO:0000313" key="2">
    <source>
        <dbReference type="EMBL" id="KEQ27671.1"/>
    </source>
</evidence>
<keyword evidence="3" id="KW-1185">Reference proteome</keyword>
<dbReference type="OrthoDB" id="9889578at2"/>
<feature type="signal peptide" evidence="1">
    <location>
        <begin position="1"/>
        <end position="22"/>
    </location>
</feature>
<keyword evidence="1" id="KW-0732">Signal</keyword>
<reference evidence="2 3" key="1">
    <citation type="submission" date="2014-06" db="EMBL/GenBank/DDBJ databases">
        <title>Draft genome sequence of Paenibacillus sp. MSt1.</title>
        <authorList>
            <person name="Aw Y.K."/>
            <person name="Ong K.S."/>
            <person name="Gan H.M."/>
            <person name="Lee S.M."/>
        </authorList>
    </citation>
    <scope>NUCLEOTIDE SEQUENCE [LARGE SCALE GENOMIC DNA]</scope>
    <source>
        <strain evidence="2 3">MSt1</strain>
    </source>
</reference>
<dbReference type="RefSeq" id="WP_036675485.1">
    <property type="nucleotide sequence ID" value="NZ_FYEP01000004.1"/>
</dbReference>
<dbReference type="AlphaFoldDB" id="A0A081PAE8"/>
<feature type="chain" id="PRO_5001761600" evidence="1">
    <location>
        <begin position="23"/>
        <end position="122"/>
    </location>
</feature>
<comment type="caution">
    <text evidence="2">The sequence shown here is derived from an EMBL/GenBank/DDBJ whole genome shotgun (WGS) entry which is preliminary data.</text>
</comment>
<dbReference type="EMBL" id="JNVM01000002">
    <property type="protein sequence ID" value="KEQ27671.1"/>
    <property type="molecule type" value="Genomic_DNA"/>
</dbReference>
<dbReference type="eggNOG" id="ENOG502ZD6Q">
    <property type="taxonomic scope" value="Bacteria"/>
</dbReference>
<proteinExistence type="predicted"/>